<keyword evidence="6" id="KW-0732">Signal</keyword>
<feature type="chain" id="PRO_5018336361" evidence="6">
    <location>
        <begin position="23"/>
        <end position="275"/>
    </location>
</feature>
<feature type="signal peptide" evidence="6">
    <location>
        <begin position="1"/>
        <end position="22"/>
    </location>
</feature>
<comment type="subcellular location">
    <subcellularLocation>
        <location evidence="1">Secreted</location>
    </subcellularLocation>
</comment>
<feature type="region of interest" description="Disordered" evidence="5">
    <location>
        <begin position="37"/>
        <end position="61"/>
    </location>
</feature>
<organism evidence="7 8">
    <name type="scientific">Pocillopora damicornis</name>
    <name type="common">Cauliflower coral</name>
    <name type="synonym">Millepora damicornis</name>
    <dbReference type="NCBI Taxonomy" id="46731"/>
    <lineage>
        <taxon>Eukaryota</taxon>
        <taxon>Metazoa</taxon>
        <taxon>Cnidaria</taxon>
        <taxon>Anthozoa</taxon>
        <taxon>Hexacorallia</taxon>
        <taxon>Scleractinia</taxon>
        <taxon>Astrocoeniina</taxon>
        <taxon>Pocilloporidae</taxon>
        <taxon>Pocillopora</taxon>
    </lineage>
</organism>
<dbReference type="PANTHER" id="PTHR15040:SF1">
    <property type="entry name" value="DERMATOPONTIN-LIKE ISOFORM X1"/>
    <property type="match status" value="1"/>
</dbReference>
<comment type="similarity">
    <text evidence="2">Belongs to the dermatopontin family.</text>
</comment>
<dbReference type="AlphaFoldDB" id="A0A3M6TEV9"/>
<feature type="compositionally biased region" description="Basic residues" evidence="5">
    <location>
        <begin position="75"/>
        <end position="88"/>
    </location>
</feature>
<protein>
    <submittedName>
        <fullName evidence="7">Uncharacterized protein</fullName>
    </submittedName>
</protein>
<feature type="region of interest" description="Disordered" evidence="5">
    <location>
        <begin position="75"/>
        <end position="105"/>
    </location>
</feature>
<dbReference type="PANTHER" id="PTHR15040">
    <property type="entry name" value="DERMATOPONTIN-RELATED"/>
    <property type="match status" value="1"/>
</dbReference>
<dbReference type="OrthoDB" id="5975249at2759"/>
<reference evidence="7 8" key="1">
    <citation type="journal article" date="2018" name="Sci. Rep.">
        <title>Comparative analysis of the Pocillopora damicornis genome highlights role of immune system in coral evolution.</title>
        <authorList>
            <person name="Cunning R."/>
            <person name="Bay R.A."/>
            <person name="Gillette P."/>
            <person name="Baker A.C."/>
            <person name="Traylor-Knowles N."/>
        </authorList>
    </citation>
    <scope>NUCLEOTIDE SEQUENCE [LARGE SCALE GENOMIC DNA]</scope>
    <source>
        <strain evidence="7">RSMAS</strain>
        <tissue evidence="7">Whole animal</tissue>
    </source>
</reference>
<proteinExistence type="inferred from homology"/>
<keyword evidence="8" id="KW-1185">Reference proteome</keyword>
<comment type="caution">
    <text evidence="7">The sequence shown here is derived from an EMBL/GenBank/DDBJ whole genome shotgun (WGS) entry which is preliminary data.</text>
</comment>
<evidence type="ECO:0000313" key="7">
    <source>
        <dbReference type="EMBL" id="RMX39881.1"/>
    </source>
</evidence>
<dbReference type="Proteomes" id="UP000275408">
    <property type="component" value="Unassembled WGS sequence"/>
</dbReference>
<accession>A0A3M6TEV9</accession>
<dbReference type="InterPro" id="IPR026645">
    <property type="entry name" value="Dermatopontin"/>
</dbReference>
<dbReference type="GO" id="GO:0031012">
    <property type="term" value="C:extracellular matrix"/>
    <property type="evidence" value="ECO:0007669"/>
    <property type="project" value="TreeGrafter"/>
</dbReference>
<evidence type="ECO:0000256" key="1">
    <source>
        <dbReference type="ARBA" id="ARBA00004613"/>
    </source>
</evidence>
<gene>
    <name evidence="7" type="ORF">pdam_00018507</name>
</gene>
<evidence type="ECO:0000256" key="6">
    <source>
        <dbReference type="SAM" id="SignalP"/>
    </source>
</evidence>
<evidence type="ECO:0000256" key="2">
    <source>
        <dbReference type="ARBA" id="ARBA00008712"/>
    </source>
</evidence>
<keyword evidence="3" id="KW-0964">Secreted</keyword>
<keyword evidence="4" id="KW-1015">Disulfide bond</keyword>
<name>A0A3M6TEV9_POCDA</name>
<evidence type="ECO:0000256" key="4">
    <source>
        <dbReference type="ARBA" id="ARBA00023157"/>
    </source>
</evidence>
<feature type="compositionally biased region" description="Basic and acidic residues" evidence="5">
    <location>
        <begin position="46"/>
        <end position="60"/>
    </location>
</feature>
<dbReference type="EMBL" id="RCHS01003767">
    <property type="protein sequence ID" value="RMX39881.1"/>
    <property type="molecule type" value="Genomic_DNA"/>
</dbReference>
<evidence type="ECO:0000313" key="8">
    <source>
        <dbReference type="Proteomes" id="UP000275408"/>
    </source>
</evidence>
<dbReference type="GO" id="GO:0030199">
    <property type="term" value="P:collagen fibril organization"/>
    <property type="evidence" value="ECO:0007669"/>
    <property type="project" value="TreeGrafter"/>
</dbReference>
<evidence type="ECO:0000256" key="5">
    <source>
        <dbReference type="SAM" id="MobiDB-lite"/>
    </source>
</evidence>
<sequence>MRGAILLTLVVVLGLVCVCCKGTDVKKSPEGSLLLDIDPKVANAPGDDKKKPGPENDPHGWRWRFRYRKGYRRRRYPSRRPYPPHHTHPPPPPTPATSVPCSSSRPDGVQWANEWTKSLDFECPKGQTLIYMKSDYSECHHDRIWAFGCGYNEASYEHCFWEHNFANDLRDGIFFNCPNHGFVAGVKAEYFPVGDRRYKFKCCNDRRFDHEACHQSPTLNKAGENLEFKVDRDKRDYITGISSCFHYYKRDRTWKIDYCKSVQMLQPEKKEVIEN</sequence>
<dbReference type="GO" id="GO:0005615">
    <property type="term" value="C:extracellular space"/>
    <property type="evidence" value="ECO:0007669"/>
    <property type="project" value="TreeGrafter"/>
</dbReference>
<dbReference type="Pfam" id="PF14704">
    <property type="entry name" value="DERM"/>
    <property type="match status" value="1"/>
</dbReference>
<evidence type="ECO:0000256" key="3">
    <source>
        <dbReference type="ARBA" id="ARBA00022525"/>
    </source>
</evidence>